<feature type="compositionally biased region" description="Polar residues" evidence="1">
    <location>
        <begin position="252"/>
        <end position="292"/>
    </location>
</feature>
<evidence type="ECO:0000313" key="3">
    <source>
        <dbReference type="EMBL" id="EFI27874.1"/>
    </source>
</evidence>
<dbReference type="GeneID" id="9379415"/>
<proteinExistence type="predicted"/>
<accession>D6RM76</accession>
<dbReference type="AlphaFoldDB" id="D6RM76"/>
<dbReference type="EMBL" id="AACS02000004">
    <property type="protein sequence ID" value="EFI27874.1"/>
    <property type="molecule type" value="Genomic_DNA"/>
</dbReference>
<dbReference type="VEuPathDB" id="FungiDB:CC1G_14367"/>
<dbReference type="PANTHER" id="PTHR45824:SF29">
    <property type="entry name" value="GH16843P"/>
    <property type="match status" value="1"/>
</dbReference>
<feature type="region of interest" description="Disordered" evidence="1">
    <location>
        <begin position="252"/>
        <end position="348"/>
    </location>
</feature>
<evidence type="ECO:0000313" key="4">
    <source>
        <dbReference type="Proteomes" id="UP000001861"/>
    </source>
</evidence>
<comment type="caution">
    <text evidence="3">The sequence shown here is derived from an EMBL/GenBank/DDBJ whole genome shotgun (WGS) entry which is preliminary data.</text>
</comment>
<evidence type="ECO:0000256" key="1">
    <source>
        <dbReference type="SAM" id="MobiDB-lite"/>
    </source>
</evidence>
<dbReference type="Gene3D" id="3.40.525.10">
    <property type="entry name" value="CRAL-TRIO lipid binding domain"/>
    <property type="match status" value="1"/>
</dbReference>
<dbReference type="RefSeq" id="XP_002911368.1">
    <property type="nucleotide sequence ID" value="XM_002911322.1"/>
</dbReference>
<dbReference type="SUPFAM" id="SSF52087">
    <property type="entry name" value="CRAL/TRIO domain"/>
    <property type="match status" value="1"/>
</dbReference>
<reference evidence="3 4" key="1">
    <citation type="journal article" date="2010" name="Proc. Natl. Acad. Sci. U.S.A.">
        <title>Insights into evolution of multicellular fungi from the assembled chromosomes of the mushroom Coprinopsis cinerea (Coprinus cinereus).</title>
        <authorList>
            <person name="Stajich J.E."/>
            <person name="Wilke S.K."/>
            <person name="Ahren D."/>
            <person name="Au C.H."/>
            <person name="Birren B.W."/>
            <person name="Borodovsky M."/>
            <person name="Burns C."/>
            <person name="Canback B."/>
            <person name="Casselton L.A."/>
            <person name="Cheng C.K."/>
            <person name="Deng J."/>
            <person name="Dietrich F.S."/>
            <person name="Fargo D.C."/>
            <person name="Farman M.L."/>
            <person name="Gathman A.C."/>
            <person name="Goldberg J."/>
            <person name="Guigo R."/>
            <person name="Hoegger P.J."/>
            <person name="Hooker J.B."/>
            <person name="Huggins A."/>
            <person name="James T.Y."/>
            <person name="Kamada T."/>
            <person name="Kilaru S."/>
            <person name="Kodira C."/>
            <person name="Kues U."/>
            <person name="Kupfer D."/>
            <person name="Kwan H.S."/>
            <person name="Lomsadze A."/>
            <person name="Li W."/>
            <person name="Lilly W.W."/>
            <person name="Ma L.J."/>
            <person name="Mackey A.J."/>
            <person name="Manning G."/>
            <person name="Martin F."/>
            <person name="Muraguchi H."/>
            <person name="Natvig D.O."/>
            <person name="Palmerini H."/>
            <person name="Ramesh M.A."/>
            <person name="Rehmeyer C.J."/>
            <person name="Roe B.A."/>
            <person name="Shenoy N."/>
            <person name="Stanke M."/>
            <person name="Ter-Hovhannisyan V."/>
            <person name="Tunlid A."/>
            <person name="Velagapudi R."/>
            <person name="Vision T.J."/>
            <person name="Zeng Q."/>
            <person name="Zolan M.E."/>
            <person name="Pukkila P.J."/>
        </authorList>
    </citation>
    <scope>NUCLEOTIDE SEQUENCE [LARGE SCALE GENOMIC DNA]</scope>
    <source>
        <strain evidence="4">Okayama-7 / 130 / ATCC MYA-4618 / FGSC 9003</strain>
    </source>
</reference>
<sequence length="348" mass="38342">MNRVSSTTAAVTGKHVYFGYDVEGRPAFYAFPSRQNTDSIDGHLKFAFWMVERGIELMGPGVETLTHRIPHHQKKRTLHILLNFAERASKPSISEATSLIHIMQEHYPERLGLCSIINIPFFINAFLKLVLPFLDPRTRGKLRFNQRVVGEEEQEEGVGKEKKGKDKDKVSEKDKTKEGSGGGGLFKRDMLMKEWEGDRVFEYVHEKYWPALLEMCEKNVQKWMRRWRELGGTVGISEWDYKHEAGELGAGASTTASGKVSENGAANQISGNGSANQESANGSVNQQPSTNGHPIANGNHGDAATSDPPPKEAKPSASSPESKMTSDSLSSSTTLPTACPVVEAPKSN</sequence>
<dbReference type="InterPro" id="IPR001251">
    <property type="entry name" value="CRAL-TRIO_dom"/>
</dbReference>
<dbReference type="PANTHER" id="PTHR45824">
    <property type="entry name" value="GH16843P"/>
    <property type="match status" value="1"/>
</dbReference>
<dbReference type="GO" id="GO:0008526">
    <property type="term" value="F:phosphatidylinositol transfer activity"/>
    <property type="evidence" value="ECO:0007669"/>
    <property type="project" value="TreeGrafter"/>
</dbReference>
<dbReference type="SMART" id="SM00516">
    <property type="entry name" value="SEC14"/>
    <property type="match status" value="1"/>
</dbReference>
<protein>
    <submittedName>
        <fullName evidence="3">CRAL/TRIO domain-containing protein</fullName>
    </submittedName>
</protein>
<dbReference type="HOGENOM" id="CLU_796976_0_0_1"/>
<feature type="domain" description="CRAL-TRIO" evidence="2">
    <location>
        <begin position="5"/>
        <end position="188"/>
    </location>
</feature>
<evidence type="ECO:0000259" key="2">
    <source>
        <dbReference type="PROSITE" id="PS50191"/>
    </source>
</evidence>
<gene>
    <name evidence="3" type="ORF">CC1G_14367</name>
</gene>
<organism evidence="3 4">
    <name type="scientific">Coprinopsis cinerea (strain Okayama-7 / 130 / ATCC MYA-4618 / FGSC 9003)</name>
    <name type="common">Inky cap fungus</name>
    <name type="synonym">Hormographiella aspergillata</name>
    <dbReference type="NCBI Taxonomy" id="240176"/>
    <lineage>
        <taxon>Eukaryota</taxon>
        <taxon>Fungi</taxon>
        <taxon>Dikarya</taxon>
        <taxon>Basidiomycota</taxon>
        <taxon>Agaricomycotina</taxon>
        <taxon>Agaricomycetes</taxon>
        <taxon>Agaricomycetidae</taxon>
        <taxon>Agaricales</taxon>
        <taxon>Agaricineae</taxon>
        <taxon>Psathyrellaceae</taxon>
        <taxon>Coprinopsis</taxon>
    </lineage>
</organism>
<feature type="compositionally biased region" description="Low complexity" evidence="1">
    <location>
        <begin position="315"/>
        <end position="337"/>
    </location>
</feature>
<feature type="region of interest" description="Disordered" evidence="1">
    <location>
        <begin position="153"/>
        <end position="183"/>
    </location>
</feature>
<dbReference type="PROSITE" id="PS50191">
    <property type="entry name" value="CRAL_TRIO"/>
    <property type="match status" value="1"/>
</dbReference>
<feature type="compositionally biased region" description="Basic and acidic residues" evidence="1">
    <location>
        <begin position="157"/>
        <end position="178"/>
    </location>
</feature>
<name>D6RM76_COPC7</name>
<dbReference type="Proteomes" id="UP000001861">
    <property type="component" value="Unassembled WGS sequence"/>
</dbReference>
<dbReference type="OrthoDB" id="75724at2759"/>
<dbReference type="InterPro" id="IPR052578">
    <property type="entry name" value="PI_Transfer_CRAL-TRIO"/>
</dbReference>
<dbReference type="Pfam" id="PF00650">
    <property type="entry name" value="CRAL_TRIO"/>
    <property type="match status" value="1"/>
</dbReference>
<dbReference type="InterPro" id="IPR036865">
    <property type="entry name" value="CRAL-TRIO_dom_sf"/>
</dbReference>
<dbReference type="KEGG" id="cci:CC1G_14367"/>
<keyword evidence="4" id="KW-1185">Reference proteome</keyword>
<dbReference type="InParanoid" id="D6RM76"/>
<dbReference type="CDD" id="cd00170">
    <property type="entry name" value="SEC14"/>
    <property type="match status" value="1"/>
</dbReference>
<dbReference type="eggNOG" id="KOG1470">
    <property type="taxonomic scope" value="Eukaryota"/>
</dbReference>